<keyword evidence="2" id="KW-1185">Reference proteome</keyword>
<organism evidence="1 2">
    <name type="scientific">Gordonia sputi NBRC 100414</name>
    <dbReference type="NCBI Taxonomy" id="1089453"/>
    <lineage>
        <taxon>Bacteria</taxon>
        <taxon>Bacillati</taxon>
        <taxon>Actinomycetota</taxon>
        <taxon>Actinomycetes</taxon>
        <taxon>Mycobacteriales</taxon>
        <taxon>Gordoniaceae</taxon>
        <taxon>Gordonia</taxon>
    </lineage>
</organism>
<accession>H5U6Y1</accession>
<sequence length="88" mass="9339">MCDLIANPNTNTSEPVVVLKGSVNCAAALAVARDYLAAIQRGEPEGQGQFATIRGWGCTWPYVPGRSHADSYLECTDPTGDNSVRIGN</sequence>
<dbReference type="Proteomes" id="UP000005845">
    <property type="component" value="Unassembled WGS sequence"/>
</dbReference>
<dbReference type="RefSeq" id="WP_005208998.1">
    <property type="nucleotide sequence ID" value="NZ_BAFC01000129.1"/>
</dbReference>
<dbReference type="eggNOG" id="ENOG5031IPY">
    <property type="taxonomic scope" value="Bacteria"/>
</dbReference>
<reference evidence="1 2" key="1">
    <citation type="submission" date="2012-02" db="EMBL/GenBank/DDBJ databases">
        <title>Whole genome shotgun sequence of Gordonia sputi NBRC 100414.</title>
        <authorList>
            <person name="Yoshida I."/>
            <person name="Hosoyama A."/>
            <person name="Tsuchikane K."/>
            <person name="Katsumata H."/>
            <person name="Yamazaki S."/>
            <person name="Fujita N."/>
        </authorList>
    </citation>
    <scope>NUCLEOTIDE SEQUENCE [LARGE SCALE GENOMIC DNA]</scope>
    <source>
        <strain evidence="1 2">NBRC 100414</strain>
    </source>
</reference>
<dbReference type="EMBL" id="BAFC01000129">
    <property type="protein sequence ID" value="GAB41489.1"/>
    <property type="molecule type" value="Genomic_DNA"/>
</dbReference>
<name>H5U6Y1_9ACTN</name>
<proteinExistence type="predicted"/>
<comment type="caution">
    <text evidence="1">The sequence shown here is derived from an EMBL/GenBank/DDBJ whole genome shotgun (WGS) entry which is preliminary data.</text>
</comment>
<dbReference type="AlphaFoldDB" id="H5U6Y1"/>
<gene>
    <name evidence="1" type="ORF">GOSPT_131_00240</name>
</gene>
<evidence type="ECO:0000313" key="2">
    <source>
        <dbReference type="Proteomes" id="UP000005845"/>
    </source>
</evidence>
<protein>
    <submittedName>
        <fullName evidence="1">Uncharacterized protein</fullName>
    </submittedName>
</protein>
<evidence type="ECO:0000313" key="1">
    <source>
        <dbReference type="EMBL" id="GAB41489.1"/>
    </source>
</evidence>